<dbReference type="InterPro" id="IPR014347">
    <property type="entry name" value="Tautomerase/MIF_sf"/>
</dbReference>
<dbReference type="RefSeq" id="XP_022390235.1">
    <property type="nucleotide sequence ID" value="XM_022531634.1"/>
</dbReference>
<evidence type="ECO:0000313" key="3">
    <source>
        <dbReference type="Proteomes" id="UP000179179"/>
    </source>
</evidence>
<gene>
    <name evidence="2" type="ORF">ABOM_004505</name>
</gene>
<dbReference type="Gene3D" id="3.30.429.10">
    <property type="entry name" value="Macrophage Migration Inhibitory Factor"/>
    <property type="match status" value="1"/>
</dbReference>
<comment type="caution">
    <text evidence="2">The sequence shown here is derived from an EMBL/GenBank/DDBJ whole genome shotgun (WGS) entry which is preliminary data.</text>
</comment>
<dbReference type="Pfam" id="PF14832">
    <property type="entry name" value="Tautomerase_3"/>
    <property type="match status" value="1"/>
</dbReference>
<dbReference type="EMBL" id="LYCR01000031">
    <property type="protein sequence ID" value="OGM46518.1"/>
    <property type="molecule type" value="Genomic_DNA"/>
</dbReference>
<evidence type="ECO:0000259" key="1">
    <source>
        <dbReference type="Pfam" id="PF14832"/>
    </source>
</evidence>
<dbReference type="SUPFAM" id="SSF55331">
    <property type="entry name" value="Tautomerase/MIF"/>
    <property type="match status" value="1"/>
</dbReference>
<dbReference type="AlphaFoldDB" id="A0A1F8A5D9"/>
<reference evidence="2 3" key="1">
    <citation type="journal article" date="2016" name="Genome Biol. Evol.">
        <title>Draft genome sequence of an aflatoxigenic Aspergillus species, A. bombycis.</title>
        <authorList>
            <person name="Moore G.G."/>
            <person name="Mack B.M."/>
            <person name="Beltz S.B."/>
            <person name="Gilbert M.K."/>
        </authorList>
    </citation>
    <scope>NUCLEOTIDE SEQUENCE [LARGE SCALE GENOMIC DNA]</scope>
    <source>
        <strain evidence="3">NRRL 26010</strain>
    </source>
</reference>
<accession>A0A1F8A5D9</accession>
<protein>
    <recommendedName>
        <fullName evidence="1">Tautomerase cis-CaaD-like domain-containing protein</fullName>
    </recommendedName>
</protein>
<sequence>MPRWTFYLSPNTLTQDEKGTIARKVTDLYISFGIPAFWVNVFFHETGEGNFYSGGEYPPNAVFFHMDHAASKIDSENLRGEFIRKVNDIVGPILDPKGIKWEYNLYEHPRDNWRINGMIPPMEYPEVLREWREKNAPVVYEGAYKL</sequence>
<name>A0A1F8A5D9_9EURO</name>
<dbReference type="GeneID" id="34447895"/>
<dbReference type="OrthoDB" id="2129288at2759"/>
<organism evidence="2 3">
    <name type="scientific">Aspergillus bombycis</name>
    <dbReference type="NCBI Taxonomy" id="109264"/>
    <lineage>
        <taxon>Eukaryota</taxon>
        <taxon>Fungi</taxon>
        <taxon>Dikarya</taxon>
        <taxon>Ascomycota</taxon>
        <taxon>Pezizomycotina</taxon>
        <taxon>Eurotiomycetes</taxon>
        <taxon>Eurotiomycetidae</taxon>
        <taxon>Eurotiales</taxon>
        <taxon>Aspergillaceae</taxon>
        <taxon>Aspergillus</taxon>
    </lineage>
</organism>
<dbReference type="Proteomes" id="UP000179179">
    <property type="component" value="Unassembled WGS sequence"/>
</dbReference>
<dbReference type="InterPro" id="IPR028116">
    <property type="entry name" value="Cis-CaaD-like"/>
</dbReference>
<keyword evidence="3" id="KW-1185">Reference proteome</keyword>
<evidence type="ECO:0000313" key="2">
    <source>
        <dbReference type="EMBL" id="OGM46518.1"/>
    </source>
</evidence>
<feature type="domain" description="Tautomerase cis-CaaD-like" evidence="1">
    <location>
        <begin position="1"/>
        <end position="135"/>
    </location>
</feature>
<proteinExistence type="predicted"/>